<proteinExistence type="predicted"/>
<name>A0A926IST5_9FIRM</name>
<evidence type="ECO:0000313" key="2">
    <source>
        <dbReference type="Proteomes" id="UP000647416"/>
    </source>
</evidence>
<accession>A0A926IST5</accession>
<dbReference type="EMBL" id="JACRTE010000005">
    <property type="protein sequence ID" value="MBC8596371.1"/>
    <property type="molecule type" value="Genomic_DNA"/>
</dbReference>
<protein>
    <submittedName>
        <fullName evidence="1">TnpV protein</fullName>
    </submittedName>
</protein>
<gene>
    <name evidence="1" type="ORF">H8706_05760</name>
</gene>
<dbReference type="Pfam" id="PF14198">
    <property type="entry name" value="TnpV"/>
    <property type="match status" value="1"/>
</dbReference>
<sequence>MKISYTKYGDYYLPDLTVPNKEYNIGRFGMMRLRYIKAHRSCFYTSLKLSGKLMDYIQETDNSAQQMYDDIISKFRKSIDSTCTDQMEWVRRMNFARHYAEELVLAEYVYPEGVERE</sequence>
<keyword evidence="2" id="KW-1185">Reference proteome</keyword>
<evidence type="ECO:0000313" key="1">
    <source>
        <dbReference type="EMBL" id="MBC8596371.1"/>
    </source>
</evidence>
<dbReference type="Proteomes" id="UP000647416">
    <property type="component" value="Unassembled WGS sequence"/>
</dbReference>
<dbReference type="InterPro" id="IPR026989">
    <property type="entry name" value="TnpV"/>
</dbReference>
<dbReference type="AlphaFoldDB" id="A0A926IST5"/>
<comment type="caution">
    <text evidence="1">The sequence shown here is derived from an EMBL/GenBank/DDBJ whole genome shotgun (WGS) entry which is preliminary data.</text>
</comment>
<organism evidence="1 2">
    <name type="scientific">Qingrenia yutianensis</name>
    <dbReference type="NCBI Taxonomy" id="2763676"/>
    <lineage>
        <taxon>Bacteria</taxon>
        <taxon>Bacillati</taxon>
        <taxon>Bacillota</taxon>
        <taxon>Clostridia</taxon>
        <taxon>Eubacteriales</taxon>
        <taxon>Oscillospiraceae</taxon>
        <taxon>Qingrenia</taxon>
    </lineage>
</organism>
<reference evidence="1" key="1">
    <citation type="submission" date="2020-08" db="EMBL/GenBank/DDBJ databases">
        <title>Genome public.</title>
        <authorList>
            <person name="Liu C."/>
            <person name="Sun Q."/>
        </authorList>
    </citation>
    <scope>NUCLEOTIDE SEQUENCE</scope>
    <source>
        <strain evidence="1">NSJ-50</strain>
    </source>
</reference>
<dbReference type="RefSeq" id="WP_262431859.1">
    <property type="nucleotide sequence ID" value="NZ_JACRTE010000005.1"/>
</dbReference>